<organism evidence="18 19">
    <name type="scientific">Buchnera aphidicola</name>
    <name type="common">Artemisaphis artemisicola</name>
    <dbReference type="NCBI Taxonomy" id="1241836"/>
    <lineage>
        <taxon>Bacteria</taxon>
        <taxon>Pseudomonadati</taxon>
        <taxon>Pseudomonadota</taxon>
        <taxon>Gammaproteobacteria</taxon>
        <taxon>Enterobacterales</taxon>
        <taxon>Erwiniaceae</taxon>
        <taxon>Buchnera</taxon>
    </lineage>
</organism>
<keyword evidence="10" id="KW-0560">Oxidoreductase</keyword>
<feature type="transmembrane region" description="Helical" evidence="17">
    <location>
        <begin position="12"/>
        <end position="32"/>
    </location>
</feature>
<evidence type="ECO:0000256" key="11">
    <source>
        <dbReference type="ARBA" id="ARBA00023136"/>
    </source>
</evidence>
<reference evidence="18 19" key="1">
    <citation type="submission" date="2018-12" db="EMBL/GenBank/DDBJ databases">
        <authorList>
            <person name="Chong R.A."/>
        </authorList>
    </citation>
    <scope>NUCLEOTIDE SEQUENCE [LARGE SCALE GENOMIC DNA]</scope>
    <source>
        <strain evidence="18 19">Aar</strain>
    </source>
</reference>
<evidence type="ECO:0000256" key="13">
    <source>
        <dbReference type="ARBA" id="ARBA00030071"/>
    </source>
</evidence>
<keyword evidence="7 17" id="KW-0812">Transmembrane</keyword>
<dbReference type="NCBIfam" id="TIGR02847">
    <property type="entry name" value="CyoD"/>
    <property type="match status" value="1"/>
</dbReference>
<evidence type="ECO:0000256" key="4">
    <source>
        <dbReference type="ARBA" id="ARBA00014689"/>
    </source>
</evidence>
<evidence type="ECO:0000256" key="2">
    <source>
        <dbReference type="ARBA" id="ARBA00008079"/>
    </source>
</evidence>
<keyword evidence="9 17" id="KW-1133">Transmembrane helix</keyword>
<evidence type="ECO:0000256" key="6">
    <source>
        <dbReference type="ARBA" id="ARBA00022475"/>
    </source>
</evidence>
<dbReference type="InterPro" id="IPR014210">
    <property type="entry name" value="Cyt_o_ubiqinol_oxidase_su4"/>
</dbReference>
<feature type="transmembrane region" description="Helical" evidence="17">
    <location>
        <begin position="75"/>
        <end position="97"/>
    </location>
</feature>
<dbReference type="GO" id="GO:0019646">
    <property type="term" value="P:aerobic electron transport chain"/>
    <property type="evidence" value="ECO:0007669"/>
    <property type="project" value="TreeGrafter"/>
</dbReference>
<dbReference type="GO" id="GO:0015078">
    <property type="term" value="F:proton transmembrane transporter activity"/>
    <property type="evidence" value="ECO:0007669"/>
    <property type="project" value="TreeGrafter"/>
</dbReference>
<gene>
    <name evidence="18" type="primary">cyoD</name>
    <name evidence="18" type="ORF">D9V59_02345</name>
</gene>
<keyword evidence="5" id="KW-0813">Transport</keyword>
<comment type="function">
    <text evidence="12">Cytochrome bo(3) ubiquinol terminal oxidase is the component of the aerobic respiratory chain of E.coli that predominates when cells are grown at high aeration. Has proton pump activity across the membrane in addition to electron transfer, pumping 2 protons/electron.</text>
</comment>
<comment type="subcellular location">
    <subcellularLocation>
        <location evidence="1">Cell membrane</location>
        <topology evidence="1">Multi-pass membrane protein</topology>
    </subcellularLocation>
</comment>
<evidence type="ECO:0000256" key="5">
    <source>
        <dbReference type="ARBA" id="ARBA00022448"/>
    </source>
</evidence>
<sequence length="107" mass="12623">MYNFIKSHNTEIKSYLLGFFLSLILTIIPFFLAIQKIFSNHINYTIILICAISQIIVHFIYFLHLDFSLKTRFNLIALLFVIIIIFIVTFGSIWIMYNLNHHVTHTA</sequence>
<evidence type="ECO:0000256" key="7">
    <source>
        <dbReference type="ARBA" id="ARBA00022692"/>
    </source>
</evidence>
<name>A0A4D6XIS1_9GAMM</name>
<evidence type="ECO:0000256" key="1">
    <source>
        <dbReference type="ARBA" id="ARBA00004651"/>
    </source>
</evidence>
<dbReference type="GO" id="GO:0015990">
    <property type="term" value="P:electron transport coupled proton transport"/>
    <property type="evidence" value="ECO:0007669"/>
    <property type="project" value="InterPro"/>
</dbReference>
<dbReference type="RefSeq" id="WP_158364725.1">
    <property type="nucleotide sequence ID" value="NZ_CP034900.1"/>
</dbReference>
<evidence type="ECO:0000256" key="10">
    <source>
        <dbReference type="ARBA" id="ARBA00023002"/>
    </source>
</evidence>
<dbReference type="PANTHER" id="PTHR36835:SF1">
    <property type="entry name" value="CYTOCHROME BO(3) UBIQUINOL OXIDASE SUBUNIT 4"/>
    <property type="match status" value="1"/>
</dbReference>
<dbReference type="EMBL" id="CP034900">
    <property type="protein sequence ID" value="QCI16123.1"/>
    <property type="molecule type" value="Genomic_DNA"/>
</dbReference>
<evidence type="ECO:0000256" key="3">
    <source>
        <dbReference type="ARBA" id="ARBA00011700"/>
    </source>
</evidence>
<feature type="transmembrane region" description="Helical" evidence="17">
    <location>
        <begin position="44"/>
        <end position="63"/>
    </location>
</feature>
<dbReference type="GO" id="GO:0009319">
    <property type="term" value="C:cytochrome o ubiquinol oxidase complex"/>
    <property type="evidence" value="ECO:0007669"/>
    <property type="project" value="TreeGrafter"/>
</dbReference>
<dbReference type="OrthoDB" id="2375888at2"/>
<evidence type="ECO:0000256" key="15">
    <source>
        <dbReference type="ARBA" id="ARBA00031887"/>
    </source>
</evidence>
<dbReference type="Pfam" id="PF03626">
    <property type="entry name" value="COX4_pro"/>
    <property type="match status" value="1"/>
</dbReference>
<dbReference type="PANTHER" id="PTHR36835">
    <property type="entry name" value="CYTOCHROME BO(3) UBIQUINOL OXIDASE SUBUNIT 4"/>
    <property type="match status" value="1"/>
</dbReference>
<keyword evidence="6" id="KW-1003">Cell membrane</keyword>
<dbReference type="GO" id="GO:0009486">
    <property type="term" value="F:cytochrome bo3 ubiquinol oxidase activity"/>
    <property type="evidence" value="ECO:0007669"/>
    <property type="project" value="InterPro"/>
</dbReference>
<comment type="subunit">
    <text evidence="3">Heterooctamer of two A chains, two B chains, two C chains and two D chains.</text>
</comment>
<dbReference type="InterPro" id="IPR050968">
    <property type="entry name" value="Cytochrome_c_oxidase_bac_sub4"/>
</dbReference>
<evidence type="ECO:0000313" key="19">
    <source>
        <dbReference type="Proteomes" id="UP000298654"/>
    </source>
</evidence>
<evidence type="ECO:0000256" key="17">
    <source>
        <dbReference type="SAM" id="Phobius"/>
    </source>
</evidence>
<evidence type="ECO:0000256" key="16">
    <source>
        <dbReference type="ARBA" id="ARBA00032185"/>
    </source>
</evidence>
<comment type="similarity">
    <text evidence="2">Belongs to the cytochrome c oxidase bacterial subunit 4 family.</text>
</comment>
<dbReference type="InterPro" id="IPR005171">
    <property type="entry name" value="Cyt_c_oxidase_su4_prok"/>
</dbReference>
<keyword evidence="11 17" id="KW-0472">Membrane</keyword>
<evidence type="ECO:0000256" key="14">
    <source>
        <dbReference type="ARBA" id="ARBA00030211"/>
    </source>
</evidence>
<reference evidence="18 19" key="2">
    <citation type="submission" date="2019-05" db="EMBL/GenBank/DDBJ databases">
        <title>Genome evolution of the obligate endosymbiont Buchnera aphidicola.</title>
        <authorList>
            <person name="Moran N.A."/>
        </authorList>
    </citation>
    <scope>NUCLEOTIDE SEQUENCE [LARGE SCALE GENOMIC DNA]</scope>
    <source>
        <strain evidence="18 19">Aar</strain>
    </source>
</reference>
<dbReference type="AlphaFoldDB" id="A0A4D6XIS1"/>
<proteinExistence type="inferred from homology"/>
<evidence type="ECO:0000313" key="18">
    <source>
        <dbReference type="EMBL" id="QCI16123.1"/>
    </source>
</evidence>
<protein>
    <recommendedName>
        <fullName evidence="4">Cytochrome bo(3) ubiquinol oxidase subunit 4</fullName>
    </recommendedName>
    <alternativeName>
        <fullName evidence="16">Cytochrome o ubiquinol oxidase subunit 4</fullName>
    </alternativeName>
    <alternativeName>
        <fullName evidence="13">Oxidase bo(3) subunit 4</fullName>
    </alternativeName>
    <alternativeName>
        <fullName evidence="14">Ubiquinol oxidase polypeptide IV</fullName>
    </alternativeName>
    <alternativeName>
        <fullName evidence="15">Ubiquinol oxidase subunit 4</fullName>
    </alternativeName>
</protein>
<evidence type="ECO:0000256" key="8">
    <source>
        <dbReference type="ARBA" id="ARBA00022982"/>
    </source>
</evidence>
<keyword evidence="8" id="KW-0249">Electron transport</keyword>
<evidence type="ECO:0000256" key="9">
    <source>
        <dbReference type="ARBA" id="ARBA00022989"/>
    </source>
</evidence>
<dbReference type="Proteomes" id="UP000298654">
    <property type="component" value="Chromosome"/>
</dbReference>
<accession>A0A4D6XIS1</accession>
<dbReference type="GO" id="GO:0005886">
    <property type="term" value="C:plasma membrane"/>
    <property type="evidence" value="ECO:0007669"/>
    <property type="project" value="UniProtKB-SubCell"/>
</dbReference>
<evidence type="ECO:0000256" key="12">
    <source>
        <dbReference type="ARBA" id="ARBA00025694"/>
    </source>
</evidence>